<gene>
    <name evidence="12" type="primary">ywqF</name>
    <name evidence="12" type="ORF">EXIGUO9Y_260062</name>
</gene>
<feature type="binding site" evidence="9">
    <location>
        <position position="190"/>
    </location>
    <ligand>
        <name>substrate</name>
    </ligand>
</feature>
<name>A0A653I8W6_9BACL</name>
<feature type="binding site" evidence="10">
    <location>
        <position position="114"/>
    </location>
    <ligand>
        <name>NAD(+)</name>
        <dbReference type="ChEBI" id="CHEBI:57540"/>
    </ligand>
</feature>
<dbReference type="SUPFAM" id="SSF52413">
    <property type="entry name" value="UDP-glucose/GDP-mannose dehydrogenase C-terminal domain"/>
    <property type="match status" value="1"/>
</dbReference>
<organism evidence="12 13">
    <name type="scientific">Exiguobacterium oxidotolerans</name>
    <dbReference type="NCBI Taxonomy" id="223958"/>
    <lineage>
        <taxon>Bacteria</taxon>
        <taxon>Bacillati</taxon>
        <taxon>Bacillota</taxon>
        <taxon>Bacilli</taxon>
        <taxon>Bacillales</taxon>
        <taxon>Bacillales Family XII. Incertae Sedis</taxon>
        <taxon>Exiguobacterium</taxon>
    </lineage>
</organism>
<dbReference type="Pfam" id="PF03721">
    <property type="entry name" value="UDPG_MGDP_dh_N"/>
    <property type="match status" value="1"/>
</dbReference>
<dbReference type="Proteomes" id="UP000439752">
    <property type="component" value="Unassembled WGS sequence"/>
</dbReference>
<evidence type="ECO:0000256" key="7">
    <source>
        <dbReference type="PIRNR" id="PIRNR000124"/>
    </source>
</evidence>
<comment type="similarity">
    <text evidence="2 7">Belongs to the UDP-glucose/GDP-mannose dehydrogenase family.</text>
</comment>
<feature type="active site" description="Nucleophile" evidence="8">
    <location>
        <position position="246"/>
    </location>
</feature>
<sequence length="414" mass="44908">MHLTVIGTGYVGLVTAIGLADTGHEVTCVDLNRERMEQLRRGIAPITEQGIDEALEKNQSRLTFTTEYPVSDLYLVAVGTPERADGSCDLSAVEAAVRLIESISPGASVVLKSTVPPGTTERLSTEHPSLRFAMVPEFLREGTALADMRQPSRIVIGTRDALLAPRLEELLKTTDAPVVHVDPTTAELTKYAANSFLAVKISFINEIARLADQVGANVDDIAHGIGLDPRIGPAFLRAGAGYGGSCFPKDIKALTTLARTHDTHLHVIEAADRTNEAQLEYVLEKIHPERGMHVALLGLAFKPGTDDLRDAPALRLAERLQQLGVKVTGYDPAAKTVLDQKTTMAEAVAGADVAVIMTEWDDIKYVSPQLLQEHMQTPRLIDGRNCWQHLEAPGSVQYEGIGRPHHTFSNNPSN</sequence>
<dbReference type="InterPro" id="IPR014026">
    <property type="entry name" value="UDP-Glc/GDP-Man_DH_dimer"/>
</dbReference>
<dbReference type="Pfam" id="PF03720">
    <property type="entry name" value="UDPG_MGDP_dh_C"/>
    <property type="match status" value="1"/>
</dbReference>
<evidence type="ECO:0000256" key="4">
    <source>
        <dbReference type="ARBA" id="ARBA00023002"/>
    </source>
</evidence>
<feature type="binding site" evidence="10">
    <location>
        <position position="309"/>
    </location>
    <ligand>
        <name>NAD(+)</name>
        <dbReference type="ChEBI" id="CHEBI:57540"/>
    </ligand>
</feature>
<evidence type="ECO:0000256" key="10">
    <source>
        <dbReference type="PIRSR" id="PIRSR500134-3"/>
    </source>
</evidence>
<dbReference type="InterPro" id="IPR001732">
    <property type="entry name" value="UDP-Glc/GDP-Man_DH_N"/>
</dbReference>
<dbReference type="RefSeq" id="WP_159173338.1">
    <property type="nucleotide sequence ID" value="NZ_LR732312.1"/>
</dbReference>
<feature type="binding site" evidence="10">
    <location>
        <position position="35"/>
    </location>
    <ligand>
        <name>NAD(+)</name>
        <dbReference type="ChEBI" id="CHEBI:57540"/>
    </ligand>
</feature>
<dbReference type="InterPro" id="IPR036291">
    <property type="entry name" value="NAD(P)-bd_dom_sf"/>
</dbReference>
<feature type="binding site" evidence="10">
    <location>
        <position position="249"/>
    </location>
    <ligand>
        <name>NAD(+)</name>
        <dbReference type="ChEBI" id="CHEBI:57540"/>
    </ligand>
</feature>
<evidence type="ECO:0000256" key="6">
    <source>
        <dbReference type="ARBA" id="ARBA00047473"/>
    </source>
</evidence>
<dbReference type="Gene3D" id="1.20.5.100">
    <property type="entry name" value="Cytochrome c1, transmembrane anchor, C-terminal"/>
    <property type="match status" value="1"/>
</dbReference>
<dbReference type="EMBL" id="CABWKQ010000019">
    <property type="protein sequence ID" value="VWX35627.1"/>
    <property type="molecule type" value="Genomic_DNA"/>
</dbReference>
<dbReference type="InterPro" id="IPR017476">
    <property type="entry name" value="UDP-Glc/GDP-Man"/>
</dbReference>
<keyword evidence="4 7" id="KW-0560">Oxidoreductase</keyword>
<dbReference type="SMART" id="SM00984">
    <property type="entry name" value="UDPG_MGDP_dh_C"/>
    <property type="match status" value="1"/>
</dbReference>
<feature type="binding site" evidence="10">
    <location>
        <position position="141"/>
    </location>
    <ligand>
        <name>NAD(+)</name>
        <dbReference type="ChEBI" id="CHEBI:57540"/>
    </ligand>
</feature>
<protein>
    <recommendedName>
        <fullName evidence="3 7">UDP-glucose 6-dehydrogenase</fullName>
        <ecNumber evidence="3 7">1.1.1.22</ecNumber>
    </recommendedName>
</protein>
<dbReference type="InterPro" id="IPR014027">
    <property type="entry name" value="UDP-Glc/GDP-Man_DH_C"/>
</dbReference>
<dbReference type="SUPFAM" id="SSF48179">
    <property type="entry name" value="6-phosphogluconate dehydrogenase C-terminal domain-like"/>
    <property type="match status" value="1"/>
</dbReference>
<dbReference type="AlphaFoldDB" id="A0A653I8W6"/>
<dbReference type="UniPathway" id="UPA00038">
    <property type="reaction ID" value="UER00491"/>
</dbReference>
<dbReference type="GO" id="GO:0051287">
    <property type="term" value="F:NAD binding"/>
    <property type="evidence" value="ECO:0007669"/>
    <property type="project" value="InterPro"/>
</dbReference>
<evidence type="ECO:0000256" key="3">
    <source>
        <dbReference type="ARBA" id="ARBA00012954"/>
    </source>
</evidence>
<evidence type="ECO:0000256" key="9">
    <source>
        <dbReference type="PIRSR" id="PIRSR500134-2"/>
    </source>
</evidence>
<dbReference type="PANTHER" id="PTHR43750:SF3">
    <property type="entry name" value="UDP-GLUCOSE 6-DEHYDROGENASE TUAD"/>
    <property type="match status" value="1"/>
</dbReference>
<dbReference type="PANTHER" id="PTHR43750">
    <property type="entry name" value="UDP-GLUCOSE 6-DEHYDROGENASE TUAD"/>
    <property type="match status" value="1"/>
</dbReference>
<feature type="binding site" evidence="9">
    <location>
        <begin position="235"/>
        <end position="239"/>
    </location>
    <ligand>
        <name>substrate</name>
    </ligand>
</feature>
<feature type="binding site" evidence="9">
    <location>
        <position position="302"/>
    </location>
    <ligand>
        <name>substrate</name>
    </ligand>
</feature>
<accession>A0A653I8W6</accession>
<feature type="binding site" evidence="10">
    <location>
        <position position="30"/>
    </location>
    <ligand>
        <name>NAD(+)</name>
        <dbReference type="ChEBI" id="CHEBI:57540"/>
    </ligand>
</feature>
<dbReference type="GO" id="GO:0006065">
    <property type="term" value="P:UDP-glucuronate biosynthetic process"/>
    <property type="evidence" value="ECO:0007669"/>
    <property type="project" value="UniProtKB-UniPathway"/>
</dbReference>
<evidence type="ECO:0000256" key="2">
    <source>
        <dbReference type="ARBA" id="ARBA00006601"/>
    </source>
</evidence>
<evidence type="ECO:0000313" key="12">
    <source>
        <dbReference type="EMBL" id="VWX35627.1"/>
    </source>
</evidence>
<feature type="binding site" evidence="10">
    <location>
        <position position="80"/>
    </location>
    <ligand>
        <name>NAD(+)</name>
        <dbReference type="ChEBI" id="CHEBI:57540"/>
    </ligand>
</feature>
<evidence type="ECO:0000313" key="13">
    <source>
        <dbReference type="Proteomes" id="UP000439752"/>
    </source>
</evidence>
<feature type="binding site" evidence="9">
    <location>
        <position position="243"/>
    </location>
    <ligand>
        <name>substrate</name>
    </ligand>
</feature>
<feature type="domain" description="UDP-glucose/GDP-mannose dehydrogenase C-terminal" evidence="11">
    <location>
        <begin position="295"/>
        <end position="389"/>
    </location>
</feature>
<dbReference type="GO" id="GO:0000271">
    <property type="term" value="P:polysaccharide biosynthetic process"/>
    <property type="evidence" value="ECO:0007669"/>
    <property type="project" value="InterPro"/>
</dbReference>
<dbReference type="SUPFAM" id="SSF51735">
    <property type="entry name" value="NAD(P)-binding Rossmann-fold domains"/>
    <property type="match status" value="1"/>
</dbReference>
<proteinExistence type="inferred from homology"/>
<dbReference type="Gene3D" id="3.40.50.720">
    <property type="entry name" value="NAD(P)-binding Rossmann-like Domain"/>
    <property type="match status" value="2"/>
</dbReference>
<dbReference type="InterPro" id="IPR008927">
    <property type="entry name" value="6-PGluconate_DH-like_C_sf"/>
</dbReference>
<evidence type="ECO:0000256" key="1">
    <source>
        <dbReference type="ARBA" id="ARBA00004701"/>
    </source>
</evidence>
<keyword evidence="13" id="KW-1185">Reference proteome</keyword>
<comment type="pathway">
    <text evidence="1">Nucleotide-sugar biosynthesis; UDP-alpha-D-glucuronate biosynthesis; UDP-alpha-D-glucuronate from UDP-alpha-D-glucose: step 1/1.</text>
</comment>
<feature type="binding site" evidence="9">
    <location>
        <begin position="138"/>
        <end position="141"/>
    </location>
    <ligand>
        <name>substrate</name>
    </ligand>
</feature>
<dbReference type="GO" id="GO:0003979">
    <property type="term" value="F:UDP-glucose 6-dehydrogenase activity"/>
    <property type="evidence" value="ECO:0007669"/>
    <property type="project" value="UniProtKB-EC"/>
</dbReference>
<dbReference type="Pfam" id="PF00984">
    <property type="entry name" value="UDPG_MGDP_dh"/>
    <property type="match status" value="1"/>
</dbReference>
<dbReference type="InterPro" id="IPR028357">
    <property type="entry name" value="UDPglc_DH_bac"/>
</dbReference>
<dbReference type="InterPro" id="IPR036220">
    <property type="entry name" value="UDP-Glc/GDP-Man_DH_C_sf"/>
</dbReference>
<dbReference type="PIRSF" id="PIRSF000124">
    <property type="entry name" value="UDPglc_GDPman_dh"/>
    <property type="match status" value="1"/>
</dbReference>
<keyword evidence="5 7" id="KW-0520">NAD</keyword>
<reference evidence="12 13" key="1">
    <citation type="submission" date="2019-10" db="EMBL/GenBank/DDBJ databases">
        <authorList>
            <person name="Karimi E."/>
        </authorList>
    </citation>
    <scope>NUCLEOTIDE SEQUENCE [LARGE SCALE GENOMIC DNA]</scope>
    <source>
        <strain evidence="12">Exiguobacterium sp. 9Y</strain>
    </source>
</reference>
<evidence type="ECO:0000259" key="11">
    <source>
        <dbReference type="SMART" id="SM00984"/>
    </source>
</evidence>
<dbReference type="PIRSF" id="PIRSF500134">
    <property type="entry name" value="UDPglc_DH_bac"/>
    <property type="match status" value="1"/>
</dbReference>
<dbReference type="EC" id="1.1.1.22" evidence="3 7"/>
<evidence type="ECO:0000256" key="8">
    <source>
        <dbReference type="PIRSR" id="PIRSR500134-1"/>
    </source>
</evidence>
<evidence type="ECO:0000256" key="5">
    <source>
        <dbReference type="ARBA" id="ARBA00023027"/>
    </source>
</evidence>
<comment type="catalytic activity">
    <reaction evidence="6 7">
        <text>UDP-alpha-D-glucose + 2 NAD(+) + H2O = UDP-alpha-D-glucuronate + 2 NADH + 3 H(+)</text>
        <dbReference type="Rhea" id="RHEA:23596"/>
        <dbReference type="ChEBI" id="CHEBI:15377"/>
        <dbReference type="ChEBI" id="CHEBI:15378"/>
        <dbReference type="ChEBI" id="CHEBI:57540"/>
        <dbReference type="ChEBI" id="CHEBI:57945"/>
        <dbReference type="ChEBI" id="CHEBI:58052"/>
        <dbReference type="ChEBI" id="CHEBI:58885"/>
        <dbReference type="EC" id="1.1.1.22"/>
    </reaction>
</comment>
<dbReference type="NCBIfam" id="TIGR03026">
    <property type="entry name" value="NDP-sugDHase"/>
    <property type="match status" value="1"/>
</dbReference>